<evidence type="ECO:0000259" key="6">
    <source>
        <dbReference type="PROSITE" id="PS50011"/>
    </source>
</evidence>
<keyword evidence="8" id="KW-1185">Reference proteome</keyword>
<name>A0A1Y2G241_9BASI</name>
<evidence type="ECO:0000256" key="2">
    <source>
        <dbReference type="ARBA" id="ARBA00022840"/>
    </source>
</evidence>
<reference evidence="7 8" key="1">
    <citation type="submission" date="2016-07" db="EMBL/GenBank/DDBJ databases">
        <title>Pervasive Adenine N6-methylation of Active Genes in Fungi.</title>
        <authorList>
            <consortium name="DOE Joint Genome Institute"/>
            <person name="Mondo S.J."/>
            <person name="Dannebaum R.O."/>
            <person name="Kuo R.C."/>
            <person name="Labutti K."/>
            <person name="Haridas S."/>
            <person name="Kuo A."/>
            <person name="Salamov A."/>
            <person name="Ahrendt S.R."/>
            <person name="Lipzen A."/>
            <person name="Sullivan W."/>
            <person name="Andreopoulos W.B."/>
            <person name="Clum A."/>
            <person name="Lindquist E."/>
            <person name="Daum C."/>
            <person name="Ramamoorthy G.K."/>
            <person name="Gryganskyi A."/>
            <person name="Culley D."/>
            <person name="Magnuson J.K."/>
            <person name="James T.Y."/>
            <person name="O'Malley M.A."/>
            <person name="Stajich J.E."/>
            <person name="Spatafora J.W."/>
            <person name="Visel A."/>
            <person name="Grigoriev I.V."/>
        </authorList>
    </citation>
    <scope>NUCLEOTIDE SEQUENCE [LARGE SCALE GENOMIC DNA]</scope>
    <source>
        <strain evidence="7 8">62-1032</strain>
    </source>
</reference>
<dbReference type="PANTHER" id="PTHR24346:SF110">
    <property type="entry name" value="NON-SPECIFIC SERINE_THREONINE PROTEIN KINASE"/>
    <property type="match status" value="1"/>
</dbReference>
<dbReference type="InParanoid" id="A0A1Y2G241"/>
<feature type="region of interest" description="Disordered" evidence="5">
    <location>
        <begin position="1"/>
        <end position="44"/>
    </location>
</feature>
<feature type="region of interest" description="Disordered" evidence="5">
    <location>
        <begin position="523"/>
        <end position="542"/>
    </location>
</feature>
<feature type="compositionally biased region" description="Low complexity" evidence="5">
    <location>
        <begin position="725"/>
        <end position="743"/>
    </location>
</feature>
<dbReference type="GO" id="GO:0035556">
    <property type="term" value="P:intracellular signal transduction"/>
    <property type="evidence" value="ECO:0007669"/>
    <property type="project" value="TreeGrafter"/>
</dbReference>
<dbReference type="GO" id="GO:0005524">
    <property type="term" value="F:ATP binding"/>
    <property type="evidence" value="ECO:0007669"/>
    <property type="project" value="UniProtKB-UniRule"/>
</dbReference>
<keyword evidence="1 3" id="KW-0547">Nucleotide-binding</keyword>
<evidence type="ECO:0000256" key="4">
    <source>
        <dbReference type="SAM" id="Coils"/>
    </source>
</evidence>
<dbReference type="AlphaFoldDB" id="A0A1Y2G241"/>
<dbReference type="GO" id="GO:0004674">
    <property type="term" value="F:protein serine/threonine kinase activity"/>
    <property type="evidence" value="ECO:0007669"/>
    <property type="project" value="TreeGrafter"/>
</dbReference>
<dbReference type="InterPro" id="IPR011009">
    <property type="entry name" value="Kinase-like_dom_sf"/>
</dbReference>
<evidence type="ECO:0000313" key="7">
    <source>
        <dbReference type="EMBL" id="ORY88964.1"/>
    </source>
</evidence>
<dbReference type="FunFam" id="1.10.510.10:FF:000571">
    <property type="entry name" value="Maternal embryonic leucine zipper kinase"/>
    <property type="match status" value="1"/>
</dbReference>
<dbReference type="PROSITE" id="PS00107">
    <property type="entry name" value="PROTEIN_KINASE_ATP"/>
    <property type="match status" value="1"/>
</dbReference>
<feature type="compositionally biased region" description="Basic and acidic residues" evidence="5">
    <location>
        <begin position="18"/>
        <end position="44"/>
    </location>
</feature>
<dbReference type="InterPro" id="IPR008271">
    <property type="entry name" value="Ser/Thr_kinase_AS"/>
</dbReference>
<dbReference type="InterPro" id="IPR017441">
    <property type="entry name" value="Protein_kinase_ATP_BS"/>
</dbReference>
<dbReference type="GO" id="GO:0005737">
    <property type="term" value="C:cytoplasm"/>
    <property type="evidence" value="ECO:0007669"/>
    <property type="project" value="TreeGrafter"/>
</dbReference>
<dbReference type="Pfam" id="PF00069">
    <property type="entry name" value="Pkinase"/>
    <property type="match status" value="1"/>
</dbReference>
<dbReference type="STRING" id="106004.A0A1Y2G241"/>
<dbReference type="PROSITE" id="PS00108">
    <property type="entry name" value="PROTEIN_KINASE_ST"/>
    <property type="match status" value="1"/>
</dbReference>
<dbReference type="InterPro" id="IPR000719">
    <property type="entry name" value="Prot_kinase_dom"/>
</dbReference>
<feature type="domain" description="Protein kinase" evidence="6">
    <location>
        <begin position="52"/>
        <end position="306"/>
    </location>
</feature>
<feature type="coiled-coil region" evidence="4">
    <location>
        <begin position="790"/>
        <end position="824"/>
    </location>
</feature>
<feature type="compositionally biased region" description="Polar residues" evidence="5">
    <location>
        <begin position="703"/>
        <end position="712"/>
    </location>
</feature>
<feature type="region of interest" description="Disordered" evidence="5">
    <location>
        <begin position="403"/>
        <end position="448"/>
    </location>
</feature>
<dbReference type="PANTHER" id="PTHR24346">
    <property type="entry name" value="MAP/MICROTUBULE AFFINITY-REGULATING KINASE"/>
    <property type="match status" value="1"/>
</dbReference>
<dbReference type="Proteomes" id="UP000193467">
    <property type="component" value="Unassembled WGS sequence"/>
</dbReference>
<dbReference type="OrthoDB" id="193931at2759"/>
<dbReference type="SMART" id="SM00220">
    <property type="entry name" value="S_TKc"/>
    <property type="match status" value="1"/>
</dbReference>
<feature type="compositionally biased region" description="Low complexity" evidence="5">
    <location>
        <begin position="762"/>
        <end position="782"/>
    </location>
</feature>
<evidence type="ECO:0000256" key="5">
    <source>
        <dbReference type="SAM" id="MobiDB-lite"/>
    </source>
</evidence>
<dbReference type="SUPFAM" id="SSF56112">
    <property type="entry name" value="Protein kinase-like (PK-like)"/>
    <property type="match status" value="1"/>
</dbReference>
<comment type="caution">
    <text evidence="7">The sequence shown here is derived from an EMBL/GenBank/DDBJ whole genome shotgun (WGS) entry which is preliminary data.</text>
</comment>
<organism evidence="7 8">
    <name type="scientific">Leucosporidium creatinivorum</name>
    <dbReference type="NCBI Taxonomy" id="106004"/>
    <lineage>
        <taxon>Eukaryota</taxon>
        <taxon>Fungi</taxon>
        <taxon>Dikarya</taxon>
        <taxon>Basidiomycota</taxon>
        <taxon>Pucciniomycotina</taxon>
        <taxon>Microbotryomycetes</taxon>
        <taxon>Leucosporidiales</taxon>
        <taxon>Leucosporidium</taxon>
    </lineage>
</organism>
<dbReference type="EMBL" id="MCGR01000007">
    <property type="protein sequence ID" value="ORY88964.1"/>
    <property type="molecule type" value="Genomic_DNA"/>
</dbReference>
<feature type="region of interest" description="Disordered" evidence="5">
    <location>
        <begin position="605"/>
        <end position="667"/>
    </location>
</feature>
<keyword evidence="2 3" id="KW-0067">ATP-binding</keyword>
<accession>A0A1Y2G241</accession>
<sequence length="891" mass="98262">MSHASPIAEDWWRWPTPTKEDATGERPFREIGGEGRAGGEGDGGRVKMLGEWRVGGTVGKGTNGRVRLARSTITGDFAAVKKVKRVSGSSKHADVIHREISMMKLVEHPHILQLRDVFETPTHFFLVTDYCPHGEVFHYLISHNLSADTIYKWFAQLISALTQLQLLGIAHRDIKFENLFLYKDDSGSLSIKLGDLGMASFQPEGQLLDTSCGSPHYAAPEVILGIPYDGGAADIWSSGVVLYALFARQLPFDDDHIPTLLSQIKKGYYEMHDSITGDARDLVLRMIVKDVKMRISLADVSKHPYLTSRKDSFEIDEPYTAPRELDPAPRSRMELEEDVLENLKIVLRVKSVEEAAVLVMHGSELSRARQFYSTLHRFKTKLTVIEEETSAVRYSKQARRSISLPDFPLPPRPAVLAPAKMDPPRPRSGRGHRQTSSNRLSIITEPESAPSASTAFAFPTIAVEPSSRRRSRRAATDMLPTAFPIVGPQLEEPISAPAHSLQFDSHSGPPAAELSNLSIPQSAGLSSTFTDEEEEIKGARTKKVSMQQRIKALFRREGSNDDSTIETPLLQLSVAEDLPPASPLRDSFLKRSTGYASLHRAIVGLAPGSPSPSRASYVPSELGVLPRGPTSAVATPKRKKSWLRRSPSPSPAEHEVDPTPPTPINDENDQQAVAQLLLQPYLATSPASTPTPSPTKRRPSPLTLVSSNITSKSPPPAVGSTLFAPSSTPKSTKPGSEGPLLSPKSPPSIPSSNENDSFGLGSPFQSHPPSQQASQPTTPSTRRPSKTERIKLLEEENATLQHENQALRSKLLRKQGEVDALRRETRELWRRVEEGLEGRRDAEVDRDELKELVKRLSFGEDEEAERGSVLSEKLEERWMRMLGVEVGESKE</sequence>
<protein>
    <recommendedName>
        <fullName evidence="6">Protein kinase domain-containing protein</fullName>
    </recommendedName>
</protein>
<proteinExistence type="predicted"/>
<evidence type="ECO:0000256" key="3">
    <source>
        <dbReference type="PROSITE-ProRule" id="PRU10141"/>
    </source>
</evidence>
<feature type="binding site" evidence="3">
    <location>
        <position position="82"/>
    </location>
    <ligand>
        <name>ATP</name>
        <dbReference type="ChEBI" id="CHEBI:30616"/>
    </ligand>
</feature>
<keyword evidence="4" id="KW-0175">Coiled coil</keyword>
<evidence type="ECO:0000256" key="1">
    <source>
        <dbReference type="ARBA" id="ARBA00022741"/>
    </source>
</evidence>
<dbReference type="PROSITE" id="PS50011">
    <property type="entry name" value="PROTEIN_KINASE_DOM"/>
    <property type="match status" value="1"/>
</dbReference>
<gene>
    <name evidence="7" type="ORF">BCR35DRAFT_329435</name>
</gene>
<dbReference type="Gene3D" id="1.10.510.10">
    <property type="entry name" value="Transferase(Phosphotransferase) domain 1"/>
    <property type="match status" value="1"/>
</dbReference>
<feature type="region of interest" description="Disordered" evidence="5">
    <location>
        <begin position="684"/>
        <end position="789"/>
    </location>
</feature>
<evidence type="ECO:0000313" key="8">
    <source>
        <dbReference type="Proteomes" id="UP000193467"/>
    </source>
</evidence>